<evidence type="ECO:0000313" key="3">
    <source>
        <dbReference type="EMBL" id="QEQ97138.1"/>
    </source>
</evidence>
<evidence type="ECO:0000259" key="2">
    <source>
        <dbReference type="Pfam" id="PF07670"/>
    </source>
</evidence>
<dbReference type="OrthoDB" id="9797308at2"/>
<dbReference type="InterPro" id="IPR011642">
    <property type="entry name" value="Gate_dom"/>
</dbReference>
<dbReference type="RefSeq" id="WP_138987552.1">
    <property type="nucleotide sequence ID" value="NZ_CP043869.1"/>
</dbReference>
<accession>A0A5P1RBZ3</accession>
<proteinExistence type="predicted"/>
<feature type="transmembrane region" description="Helical" evidence="1">
    <location>
        <begin position="121"/>
        <end position="141"/>
    </location>
</feature>
<keyword evidence="1" id="KW-0812">Transmembrane</keyword>
<feature type="transmembrane region" description="Helical" evidence="1">
    <location>
        <begin position="90"/>
        <end position="109"/>
    </location>
</feature>
<evidence type="ECO:0000313" key="4">
    <source>
        <dbReference type="Proteomes" id="UP000324760"/>
    </source>
</evidence>
<name>A0A5P1RBZ3_9GAMM</name>
<reference evidence="3 4" key="1">
    <citation type="journal article" date="2019" name="Biochem. Eng. J.">
        <title>Metabolic engineering of the marine bacteria Neptunomonas concharum for the production of acetoin and meso-2,3-butanediol from acetate.</title>
        <authorList>
            <person name="Li W."/>
            <person name="Pu N."/>
            <person name="Liu C.-X."/>
            <person name="Yuan Q.-P."/>
            <person name="Li Z.-J."/>
        </authorList>
    </citation>
    <scope>NUCLEOTIDE SEQUENCE [LARGE SCALE GENOMIC DNA]</scope>
    <source>
        <strain evidence="3 4">JCM17730</strain>
    </source>
</reference>
<dbReference type="EMBL" id="CP043869">
    <property type="protein sequence ID" value="QEQ97138.1"/>
    <property type="molecule type" value="Genomic_DNA"/>
</dbReference>
<feature type="domain" description="Nucleoside transporter/FeoB GTPase Gate" evidence="2">
    <location>
        <begin position="22"/>
        <end position="105"/>
    </location>
</feature>
<organism evidence="3 4">
    <name type="scientific">Neptunomonas concharum</name>
    <dbReference type="NCBI Taxonomy" id="1031538"/>
    <lineage>
        <taxon>Bacteria</taxon>
        <taxon>Pseudomonadati</taxon>
        <taxon>Pseudomonadota</taxon>
        <taxon>Gammaproteobacteria</taxon>
        <taxon>Oceanospirillales</taxon>
        <taxon>Oceanospirillaceae</taxon>
        <taxon>Neptunomonas</taxon>
    </lineage>
</organism>
<feature type="transmembrane region" description="Helical" evidence="1">
    <location>
        <begin position="222"/>
        <end position="242"/>
    </location>
</feature>
<sequence length="335" mass="37091">MYTSLRRFGSELGNDIWQVSTTLFKLMVPTIIVVKILEELGAVDYLATFLGPIMAWVGLPESMGLVWATTILTNIYAGMLVFFYVQQTEVLSVAQVTVLSVLLLLAHGLPVEARIAQQAGVRLRVTLLLRLGGGLLLGWILHQLYTQMNWLQETNQLVWQPQIPEAGLWAWVVNQAKSLLMIQVIIIVLLTCLKILKLLGIERLIGFLLRPILRFLGIGKEATTITIVGVTLGLSFGGGLLIKEARAGHVPQQDIFASMCLLALSHSMIEDTLLVMVLGADLSGVLWARLIFTVVLIGTFTRITVRCSETFWKRHLVNRNIEPLLPNEPSKAGSC</sequence>
<protein>
    <recommendedName>
        <fullName evidence="2">Nucleoside transporter/FeoB GTPase Gate domain-containing protein</fullName>
    </recommendedName>
</protein>
<dbReference type="Pfam" id="PF07670">
    <property type="entry name" value="Gate"/>
    <property type="match status" value="1"/>
</dbReference>
<evidence type="ECO:0000256" key="1">
    <source>
        <dbReference type="SAM" id="Phobius"/>
    </source>
</evidence>
<feature type="transmembrane region" description="Helical" evidence="1">
    <location>
        <begin position="179"/>
        <end position="201"/>
    </location>
</feature>
<dbReference type="AlphaFoldDB" id="A0A5P1RBZ3"/>
<keyword evidence="1" id="KW-0472">Membrane</keyword>
<keyword evidence="4" id="KW-1185">Reference proteome</keyword>
<dbReference type="KEGG" id="ncu:F0U83_10670"/>
<keyword evidence="1" id="KW-1133">Transmembrane helix</keyword>
<feature type="transmembrane region" description="Helical" evidence="1">
    <location>
        <begin position="64"/>
        <end position="84"/>
    </location>
</feature>
<gene>
    <name evidence="3" type="ORF">F0U83_10670</name>
</gene>
<dbReference type="Proteomes" id="UP000324760">
    <property type="component" value="Chromosome"/>
</dbReference>
<feature type="transmembrane region" description="Helical" evidence="1">
    <location>
        <begin position="286"/>
        <end position="305"/>
    </location>
</feature>